<dbReference type="PRINTS" id="PR01469">
    <property type="entry name" value="CARBMTKINASE"/>
</dbReference>
<evidence type="ECO:0000256" key="1">
    <source>
        <dbReference type="ARBA" id="ARBA00011066"/>
    </source>
</evidence>
<proteinExistence type="inferred from homology"/>
<dbReference type="PANTHER" id="PTHR30409">
    <property type="entry name" value="CARBAMATE KINASE"/>
    <property type="match status" value="1"/>
</dbReference>
<dbReference type="InterPro" id="IPR036393">
    <property type="entry name" value="AceGlu_kinase-like_sf"/>
</dbReference>
<accession>A0A3D8K2T4</accession>
<evidence type="ECO:0000313" key="5">
    <source>
        <dbReference type="EMBL" id="RDU99164.1"/>
    </source>
</evidence>
<dbReference type="GO" id="GO:0008804">
    <property type="term" value="F:carbamate kinase activity"/>
    <property type="evidence" value="ECO:0007669"/>
    <property type="project" value="UniProtKB-EC"/>
</dbReference>
<dbReference type="OrthoDB" id="9766717at2"/>
<keyword evidence="3 5" id="KW-0418">Kinase</keyword>
<evidence type="ECO:0000256" key="2">
    <source>
        <dbReference type="ARBA" id="ARBA00022679"/>
    </source>
</evidence>
<dbReference type="PANTHER" id="PTHR30409:SF1">
    <property type="entry name" value="CARBAMATE KINASE-RELATED"/>
    <property type="match status" value="1"/>
</dbReference>
<dbReference type="EMBL" id="QRGA01000005">
    <property type="protein sequence ID" value="RDU99164.1"/>
    <property type="molecule type" value="Genomic_DNA"/>
</dbReference>
<dbReference type="GO" id="GO:0005829">
    <property type="term" value="C:cytosol"/>
    <property type="evidence" value="ECO:0007669"/>
    <property type="project" value="TreeGrafter"/>
</dbReference>
<reference evidence="5 6" key="1">
    <citation type="submission" date="2018-08" db="EMBL/GenBank/DDBJ databases">
        <title>Paraburkholderia sp. DHOM06 isolated from forest soil.</title>
        <authorList>
            <person name="Gao Z.-H."/>
            <person name="Qiu L.-H."/>
        </authorList>
    </citation>
    <scope>NUCLEOTIDE SEQUENCE [LARGE SCALE GENOMIC DNA]</scope>
    <source>
        <strain evidence="5 6">DHOM06</strain>
    </source>
</reference>
<evidence type="ECO:0000313" key="6">
    <source>
        <dbReference type="Proteomes" id="UP000256838"/>
    </source>
</evidence>
<dbReference type="AlphaFoldDB" id="A0A3D8K2T4"/>
<name>A0A3D8K2T4_9BURK</name>
<dbReference type="EC" id="2.7.2.2" evidence="5"/>
<comment type="similarity">
    <text evidence="1">Belongs to the carbamate kinase family.</text>
</comment>
<keyword evidence="2 5" id="KW-0808">Transferase</keyword>
<gene>
    <name evidence="5" type="ORF">DWV00_08535</name>
</gene>
<comment type="caution">
    <text evidence="5">The sequence shown here is derived from an EMBL/GenBank/DDBJ whole genome shotgun (WGS) entry which is preliminary data.</text>
</comment>
<protein>
    <submittedName>
        <fullName evidence="5">Carbamate kinase</fullName>
        <ecNumber evidence="5">2.7.2.2</ecNumber>
    </submittedName>
</protein>
<dbReference type="InterPro" id="IPR001048">
    <property type="entry name" value="Asp/Glu/Uridylate_kinase"/>
</dbReference>
<dbReference type="SUPFAM" id="SSF53633">
    <property type="entry name" value="Carbamate kinase-like"/>
    <property type="match status" value="1"/>
</dbReference>
<evidence type="ECO:0000256" key="3">
    <source>
        <dbReference type="ARBA" id="ARBA00022777"/>
    </source>
</evidence>
<dbReference type="GO" id="GO:0019546">
    <property type="term" value="P:L-arginine deiminase pathway"/>
    <property type="evidence" value="ECO:0007669"/>
    <property type="project" value="TreeGrafter"/>
</dbReference>
<dbReference type="Gene3D" id="3.40.1160.10">
    <property type="entry name" value="Acetylglutamate kinase-like"/>
    <property type="match status" value="1"/>
</dbReference>
<dbReference type="Pfam" id="PF00696">
    <property type="entry name" value="AA_kinase"/>
    <property type="match status" value="1"/>
</dbReference>
<keyword evidence="6" id="KW-1185">Reference proteome</keyword>
<dbReference type="Proteomes" id="UP000256838">
    <property type="component" value="Unassembled WGS sequence"/>
</dbReference>
<feature type="domain" description="Aspartate/glutamate/uridylate kinase" evidence="4">
    <location>
        <begin position="1"/>
        <end position="285"/>
    </location>
</feature>
<organism evidence="5 6">
    <name type="scientific">Trinickia dinghuensis</name>
    <dbReference type="NCBI Taxonomy" id="2291023"/>
    <lineage>
        <taxon>Bacteria</taxon>
        <taxon>Pseudomonadati</taxon>
        <taxon>Pseudomonadota</taxon>
        <taxon>Betaproteobacteria</taxon>
        <taxon>Burkholderiales</taxon>
        <taxon>Burkholderiaceae</taxon>
        <taxon>Trinickia</taxon>
    </lineage>
</organism>
<sequence>MRIVIALAESALHRRGEKGCSEDEAHHVRAAAAQLARVADGNDLVIVHDNEHHNGHHRSAVPASRDRAPFHNGEIERDVFDAETNVGVGCRFELELRNCLTSARPCATLLTMVEVDRADPAFEHPDKAIGAFIVDERALAAAHAKHWSLTHDGIGYRRVVPNPRPKRLLQTQPLHRLIEQGTVVMCSGGGMPVVAAADGALQGVQAFIDPYGGAALIAETIDADLFVIATDMAGVILDCGTANSKLLRHGHPSAVREFALSAGAMAPKLHAASRFAERTGRRAAIGALADVERLVDGTAGTTISCERVDPSSILGGSVAR</sequence>
<evidence type="ECO:0000259" key="4">
    <source>
        <dbReference type="Pfam" id="PF00696"/>
    </source>
</evidence>
<dbReference type="InterPro" id="IPR003964">
    <property type="entry name" value="Carb_kinase"/>
</dbReference>
<dbReference type="RefSeq" id="WP_115533135.1">
    <property type="nucleotide sequence ID" value="NZ_QRGA01000005.1"/>
</dbReference>